<protein>
    <submittedName>
        <fullName evidence="1">Uncharacterized protein</fullName>
    </submittedName>
</protein>
<reference evidence="1" key="1">
    <citation type="submission" date="2014-09" db="EMBL/GenBank/DDBJ databases">
        <authorList>
            <person name="Magalhaes I.L.F."/>
            <person name="Oliveira U."/>
            <person name="Santos F.R."/>
            <person name="Vidigal T.H.D.A."/>
            <person name="Brescovit A.D."/>
            <person name="Santos A.J."/>
        </authorList>
    </citation>
    <scope>NUCLEOTIDE SEQUENCE</scope>
    <source>
        <tissue evidence="1">Shoot tissue taken approximately 20 cm above the soil surface</tissue>
    </source>
</reference>
<dbReference type="EMBL" id="GBRH01273172">
    <property type="protein sequence ID" value="JAD24723.1"/>
    <property type="molecule type" value="Transcribed_RNA"/>
</dbReference>
<accession>A0A0A8YG18</accession>
<proteinExistence type="predicted"/>
<organism evidence="1">
    <name type="scientific">Arundo donax</name>
    <name type="common">Giant reed</name>
    <name type="synonym">Donax arundinaceus</name>
    <dbReference type="NCBI Taxonomy" id="35708"/>
    <lineage>
        <taxon>Eukaryota</taxon>
        <taxon>Viridiplantae</taxon>
        <taxon>Streptophyta</taxon>
        <taxon>Embryophyta</taxon>
        <taxon>Tracheophyta</taxon>
        <taxon>Spermatophyta</taxon>
        <taxon>Magnoliopsida</taxon>
        <taxon>Liliopsida</taxon>
        <taxon>Poales</taxon>
        <taxon>Poaceae</taxon>
        <taxon>PACMAD clade</taxon>
        <taxon>Arundinoideae</taxon>
        <taxon>Arundineae</taxon>
        <taxon>Arundo</taxon>
    </lineage>
</organism>
<reference evidence="1" key="2">
    <citation type="journal article" date="2015" name="Data Brief">
        <title>Shoot transcriptome of the giant reed, Arundo donax.</title>
        <authorList>
            <person name="Barrero R.A."/>
            <person name="Guerrero F.D."/>
            <person name="Moolhuijzen P."/>
            <person name="Goolsby J.A."/>
            <person name="Tidwell J."/>
            <person name="Bellgard S.E."/>
            <person name="Bellgard M.I."/>
        </authorList>
    </citation>
    <scope>NUCLEOTIDE SEQUENCE</scope>
    <source>
        <tissue evidence="1">Shoot tissue taken approximately 20 cm above the soil surface</tissue>
    </source>
</reference>
<dbReference type="AlphaFoldDB" id="A0A0A8YG18"/>
<evidence type="ECO:0000313" key="1">
    <source>
        <dbReference type="EMBL" id="JAD24723.1"/>
    </source>
</evidence>
<name>A0A0A8YG18_ARUDO</name>
<sequence>MSGGMSQSPNKIKSSLISQAVQICISSRGKWEETGKLSEVVR</sequence>